<comment type="caution">
    <text evidence="1">The sequence shown here is derived from an EMBL/GenBank/DDBJ whole genome shotgun (WGS) entry which is preliminary data.</text>
</comment>
<reference evidence="1 2" key="1">
    <citation type="submission" date="2022-04" db="EMBL/GenBank/DDBJ databases">
        <title>Whole genome surviellance of AMR bacteria from Assam, India: One Health Study.</title>
        <authorList>
            <person name="Mendem S.K."/>
            <person name="Rakshit O."/>
            <person name="Murugesan D."/>
            <person name="Shome R."/>
            <person name="Raisen C."/>
            <person name="Holmes M.A."/>
            <person name="Saikia K."/>
            <person name="Shome B.R."/>
        </authorList>
    </citation>
    <scope>NUCLEOTIDE SEQUENCE [LARGE SCALE GENOMIC DNA]</scope>
    <source>
        <strain evidence="1 2">MGG-11lp</strain>
    </source>
</reference>
<proteinExistence type="predicted"/>
<organism evidence="1 2">
    <name type="scientific">Enterobacter vonholyi</name>
    <dbReference type="NCBI Taxonomy" id="2797505"/>
    <lineage>
        <taxon>Bacteria</taxon>
        <taxon>Pseudomonadati</taxon>
        <taxon>Pseudomonadota</taxon>
        <taxon>Gammaproteobacteria</taxon>
        <taxon>Enterobacterales</taxon>
        <taxon>Enterobacteriaceae</taxon>
        <taxon>Enterobacter</taxon>
    </lineage>
</organism>
<gene>
    <name evidence="1" type="ORF">MXM28_21810</name>
</gene>
<keyword evidence="2" id="KW-1185">Reference proteome</keyword>
<evidence type="ECO:0000313" key="2">
    <source>
        <dbReference type="Proteomes" id="UP001306510"/>
    </source>
</evidence>
<name>A0ABU6E7V2_9ENTR</name>
<evidence type="ECO:0000313" key="1">
    <source>
        <dbReference type="EMBL" id="MEB6412306.1"/>
    </source>
</evidence>
<accession>A0ABU6E7V2</accession>
<dbReference type="NCBIfam" id="NF033894">
    <property type="entry name" value="Eex_IncN"/>
    <property type="match status" value="1"/>
</dbReference>
<dbReference type="Proteomes" id="UP001306510">
    <property type="component" value="Unassembled WGS sequence"/>
</dbReference>
<dbReference type="RefSeq" id="WP_064790889.1">
    <property type="nucleotide sequence ID" value="NZ_JALLMC010000011.1"/>
</dbReference>
<dbReference type="PROSITE" id="PS51257">
    <property type="entry name" value="PROKAR_LIPOPROTEIN"/>
    <property type="match status" value="1"/>
</dbReference>
<protein>
    <submittedName>
        <fullName evidence="1">EexN family lipoprotein</fullName>
    </submittedName>
</protein>
<keyword evidence="1" id="KW-0449">Lipoprotein</keyword>
<sequence>MKLKTLTFVVLASVAALTGCEDKTSVEWYTAHHDDMLKKYEECYISHTWEAEDCYHAKTALHREMNKPGVLTAYKAIVEKANKLRQLAPVADLN</sequence>
<dbReference type="EMBL" id="JALLMC010000011">
    <property type="protein sequence ID" value="MEB6412306.1"/>
    <property type="molecule type" value="Genomic_DNA"/>
</dbReference>
<dbReference type="InterPro" id="IPR047937">
    <property type="entry name" value="Eex_IncN-like"/>
</dbReference>